<keyword evidence="1" id="KW-0808">Transferase</keyword>
<protein>
    <recommendedName>
        <fullName evidence="4">PI3K/PI4K catalytic domain-containing protein</fullName>
    </recommendedName>
</protein>
<dbReference type="GO" id="GO:0046854">
    <property type="term" value="P:phosphatidylinositol phosphate biosynthetic process"/>
    <property type="evidence" value="ECO:0007669"/>
    <property type="project" value="InterPro"/>
</dbReference>
<dbReference type="InterPro" id="IPR000403">
    <property type="entry name" value="PI3/4_kinase_cat_dom"/>
</dbReference>
<evidence type="ECO:0000313" key="5">
    <source>
        <dbReference type="EMBL" id="GMI46350.1"/>
    </source>
</evidence>
<dbReference type="InterPro" id="IPR015433">
    <property type="entry name" value="PI3/4_kinase"/>
</dbReference>
<dbReference type="GO" id="GO:0016020">
    <property type="term" value="C:membrane"/>
    <property type="evidence" value="ECO:0007669"/>
    <property type="project" value="TreeGrafter"/>
</dbReference>
<dbReference type="SMART" id="SM00146">
    <property type="entry name" value="PI3Kc"/>
    <property type="match status" value="1"/>
</dbReference>
<dbReference type="PROSITE" id="PS00916">
    <property type="entry name" value="PI3_4_KINASE_2"/>
    <property type="match status" value="1"/>
</dbReference>
<proteinExistence type="predicted"/>
<keyword evidence="2" id="KW-0418">Kinase</keyword>
<dbReference type="PANTHER" id="PTHR10048:SF22">
    <property type="entry name" value="PHOSPHATIDYLINOSITOL 4-KINASE BETA"/>
    <property type="match status" value="1"/>
</dbReference>
<evidence type="ECO:0000256" key="1">
    <source>
        <dbReference type="ARBA" id="ARBA00022679"/>
    </source>
</evidence>
<name>A0A9W7GM10_9STRA</name>
<sequence length="451" mass="49772">MSKVWNKGSGGEEEEKEREGKIGEEEGEDSSNKGINSRGGGDNEGGQGHDGFNNHGYNNDGYNNAGYNNDAYNNAGYNNAGHNYDGTYSSNNSQHPSTAPTEAREFDNGFQGSYNAPVPPQPQQVHPHTTASPRPVSSPPSPAPVDRRPKGSELLDLVFGPSSQALSDAIRKRSPWGSYPGWRYEKYVVKKGEDVRREALVMQVLHRLSDLLVLEEGTFKPYTIMCTGEDEGILECVPDTVSLSEAKEMYQKAGYGTLREFFEGAYGGGESKEFLIAQDKFIKSLVGYSLLCYILQVKDRHNANILLARDGSIIHIDFGYVLGDVPKMGRIPVFQESQAFKLTKEVWDVIGGWGGRGAEFCERFERGFRAASMHSPAICAIIESGLLVLGQTLNSLPERRRAKLVAEGVRGRLRIRRDLKAFVGGLVETSLNSYGTSTYDWLQRNMNGYNA</sequence>
<dbReference type="PANTHER" id="PTHR10048">
    <property type="entry name" value="PHOSPHATIDYLINOSITOL KINASE"/>
    <property type="match status" value="1"/>
</dbReference>
<dbReference type="Gene3D" id="3.30.1010.10">
    <property type="entry name" value="Phosphatidylinositol 3-kinase Catalytic Subunit, Chain A, domain 4"/>
    <property type="match status" value="1"/>
</dbReference>
<dbReference type="GO" id="GO:0048015">
    <property type="term" value="P:phosphatidylinositol-mediated signaling"/>
    <property type="evidence" value="ECO:0007669"/>
    <property type="project" value="TreeGrafter"/>
</dbReference>
<dbReference type="EMBL" id="BRYA01000294">
    <property type="protein sequence ID" value="GMI46350.1"/>
    <property type="molecule type" value="Genomic_DNA"/>
</dbReference>
<accession>A0A9W7GM10</accession>
<dbReference type="Proteomes" id="UP001165065">
    <property type="component" value="Unassembled WGS sequence"/>
</dbReference>
<comment type="caution">
    <text evidence="5">The sequence shown here is derived from an EMBL/GenBank/DDBJ whole genome shotgun (WGS) entry which is preliminary data.</text>
</comment>
<dbReference type="PROSITE" id="PS50290">
    <property type="entry name" value="PI3_4_KINASE_3"/>
    <property type="match status" value="1"/>
</dbReference>
<organism evidence="5 6">
    <name type="scientific">Triparma columacea</name>
    <dbReference type="NCBI Taxonomy" id="722753"/>
    <lineage>
        <taxon>Eukaryota</taxon>
        <taxon>Sar</taxon>
        <taxon>Stramenopiles</taxon>
        <taxon>Ochrophyta</taxon>
        <taxon>Bolidophyceae</taxon>
        <taxon>Parmales</taxon>
        <taxon>Triparmaceae</taxon>
        <taxon>Triparma</taxon>
    </lineage>
</organism>
<evidence type="ECO:0000256" key="3">
    <source>
        <dbReference type="SAM" id="MobiDB-lite"/>
    </source>
</evidence>
<dbReference type="Pfam" id="PF00454">
    <property type="entry name" value="PI3_PI4_kinase"/>
    <property type="match status" value="1"/>
</dbReference>
<dbReference type="SUPFAM" id="SSF56112">
    <property type="entry name" value="Protein kinase-like (PK-like)"/>
    <property type="match status" value="1"/>
</dbReference>
<dbReference type="GO" id="GO:0005737">
    <property type="term" value="C:cytoplasm"/>
    <property type="evidence" value="ECO:0007669"/>
    <property type="project" value="TreeGrafter"/>
</dbReference>
<dbReference type="InterPro" id="IPR011009">
    <property type="entry name" value="Kinase-like_dom_sf"/>
</dbReference>
<dbReference type="InterPro" id="IPR018936">
    <property type="entry name" value="PI3/4_kinase_CS"/>
</dbReference>
<feature type="region of interest" description="Disordered" evidence="3">
    <location>
        <begin position="1"/>
        <end position="70"/>
    </location>
</feature>
<dbReference type="GO" id="GO:0004430">
    <property type="term" value="F:1-phosphatidylinositol 4-kinase activity"/>
    <property type="evidence" value="ECO:0007669"/>
    <property type="project" value="TreeGrafter"/>
</dbReference>
<evidence type="ECO:0000256" key="2">
    <source>
        <dbReference type="ARBA" id="ARBA00022777"/>
    </source>
</evidence>
<evidence type="ECO:0000259" key="4">
    <source>
        <dbReference type="PROSITE" id="PS50290"/>
    </source>
</evidence>
<feature type="compositionally biased region" description="Low complexity" evidence="3">
    <location>
        <begin position="123"/>
        <end position="135"/>
    </location>
</feature>
<feature type="compositionally biased region" description="Gly residues" evidence="3">
    <location>
        <begin position="37"/>
        <end position="49"/>
    </location>
</feature>
<feature type="compositionally biased region" description="Low complexity" evidence="3">
    <location>
        <begin position="50"/>
        <end position="70"/>
    </location>
</feature>
<feature type="domain" description="PI3K/PI4K catalytic" evidence="4">
    <location>
        <begin position="161"/>
        <end position="434"/>
    </location>
</feature>
<feature type="compositionally biased region" description="Polar residues" evidence="3">
    <location>
        <begin position="87"/>
        <end position="100"/>
    </location>
</feature>
<reference evidence="6" key="1">
    <citation type="journal article" date="2023" name="Commun. Biol.">
        <title>Genome analysis of Parmales, the sister group of diatoms, reveals the evolutionary specialization of diatoms from phago-mixotrophs to photoautotrophs.</title>
        <authorList>
            <person name="Ban H."/>
            <person name="Sato S."/>
            <person name="Yoshikawa S."/>
            <person name="Yamada K."/>
            <person name="Nakamura Y."/>
            <person name="Ichinomiya M."/>
            <person name="Sato N."/>
            <person name="Blanc-Mathieu R."/>
            <person name="Endo H."/>
            <person name="Kuwata A."/>
            <person name="Ogata H."/>
        </authorList>
    </citation>
    <scope>NUCLEOTIDE SEQUENCE [LARGE SCALE GENOMIC DNA]</scope>
</reference>
<dbReference type="OrthoDB" id="10264149at2759"/>
<dbReference type="Gene3D" id="1.10.1070.11">
    <property type="entry name" value="Phosphatidylinositol 3-/4-kinase, catalytic domain"/>
    <property type="match status" value="1"/>
</dbReference>
<keyword evidence="6" id="KW-1185">Reference proteome</keyword>
<feature type="region of interest" description="Disordered" evidence="3">
    <location>
        <begin position="83"/>
        <end position="150"/>
    </location>
</feature>
<evidence type="ECO:0000313" key="6">
    <source>
        <dbReference type="Proteomes" id="UP001165065"/>
    </source>
</evidence>
<gene>
    <name evidence="5" type="ORF">TrCOL_g3375</name>
</gene>
<dbReference type="InterPro" id="IPR036940">
    <property type="entry name" value="PI3/4_kinase_cat_sf"/>
</dbReference>
<dbReference type="AlphaFoldDB" id="A0A9W7GM10"/>